<name>A0A0W0XZ69_9GAMM</name>
<evidence type="ECO:0000313" key="1">
    <source>
        <dbReference type="EMBL" id="KTD49571.1"/>
    </source>
</evidence>
<dbReference type="STRING" id="458.Lrub_0670"/>
<dbReference type="PATRIC" id="fig|458.5.peg.695"/>
<sequence length="80" mass="8870">MCKGENMPKSLSHDDFSAVKRIKSLHQSRTQVIDFGKIIGNTGPSFFHPEVSRLPFHDRQFENHSHADLAPLSAPGSAGR</sequence>
<dbReference type="Proteomes" id="UP000054608">
    <property type="component" value="Unassembled WGS sequence"/>
</dbReference>
<organism evidence="1 2">
    <name type="scientific">Legionella rubrilucens</name>
    <dbReference type="NCBI Taxonomy" id="458"/>
    <lineage>
        <taxon>Bacteria</taxon>
        <taxon>Pseudomonadati</taxon>
        <taxon>Pseudomonadota</taxon>
        <taxon>Gammaproteobacteria</taxon>
        <taxon>Legionellales</taxon>
        <taxon>Legionellaceae</taxon>
        <taxon>Legionella</taxon>
    </lineage>
</organism>
<reference evidence="1 2" key="1">
    <citation type="submission" date="2015-11" db="EMBL/GenBank/DDBJ databases">
        <title>Genomic analysis of 38 Legionella species identifies large and diverse effector repertoires.</title>
        <authorList>
            <person name="Burstein D."/>
            <person name="Amaro F."/>
            <person name="Zusman T."/>
            <person name="Lifshitz Z."/>
            <person name="Cohen O."/>
            <person name="Gilbert J.A."/>
            <person name="Pupko T."/>
            <person name="Shuman H.A."/>
            <person name="Segal G."/>
        </authorList>
    </citation>
    <scope>NUCLEOTIDE SEQUENCE [LARGE SCALE GENOMIC DNA]</scope>
    <source>
        <strain evidence="1 2">WA-270A-C2</strain>
    </source>
</reference>
<protein>
    <submittedName>
        <fullName evidence="1">Uncharacterized protein</fullName>
    </submittedName>
</protein>
<dbReference type="EMBL" id="LNYT01000006">
    <property type="protein sequence ID" value="KTD49571.1"/>
    <property type="molecule type" value="Genomic_DNA"/>
</dbReference>
<comment type="caution">
    <text evidence="1">The sequence shown here is derived from an EMBL/GenBank/DDBJ whole genome shotgun (WGS) entry which is preliminary data.</text>
</comment>
<keyword evidence="2" id="KW-1185">Reference proteome</keyword>
<proteinExistence type="predicted"/>
<evidence type="ECO:0000313" key="2">
    <source>
        <dbReference type="Proteomes" id="UP000054608"/>
    </source>
</evidence>
<gene>
    <name evidence="1" type="ORF">Lrub_0670</name>
</gene>
<dbReference type="AlphaFoldDB" id="A0A0W0XZ69"/>
<accession>A0A0W0XZ69</accession>